<dbReference type="FunFam" id="3.40.50.360:FF:000001">
    <property type="entry name" value="NAD(P)H dehydrogenase (Quinone) FQR1-like"/>
    <property type="match status" value="1"/>
</dbReference>
<dbReference type="PROSITE" id="PS50902">
    <property type="entry name" value="FLAVODOXIN_LIKE"/>
    <property type="match status" value="1"/>
</dbReference>
<feature type="compositionally biased region" description="Low complexity" evidence="2">
    <location>
        <begin position="243"/>
        <end position="286"/>
    </location>
</feature>
<dbReference type="AlphaFoldDB" id="A0A1Y2FG64"/>
<dbReference type="Proteomes" id="UP000193467">
    <property type="component" value="Unassembled WGS sequence"/>
</dbReference>
<dbReference type="InterPro" id="IPR008254">
    <property type="entry name" value="Flavodoxin/NO_synth"/>
</dbReference>
<dbReference type="EMBL" id="MCGR01000022">
    <property type="protein sequence ID" value="ORY81815.1"/>
    <property type="molecule type" value="Genomic_DNA"/>
</dbReference>
<dbReference type="GO" id="GO:0003955">
    <property type="term" value="F:NAD(P)H dehydrogenase (quinone) activity"/>
    <property type="evidence" value="ECO:0007669"/>
    <property type="project" value="InterPro"/>
</dbReference>
<dbReference type="PANTHER" id="PTHR30546">
    <property type="entry name" value="FLAVODOXIN-RELATED PROTEIN WRBA-RELATED"/>
    <property type="match status" value="1"/>
</dbReference>
<dbReference type="InterPro" id="IPR010089">
    <property type="entry name" value="Flavoprotein_WrbA-like"/>
</dbReference>
<dbReference type="InterPro" id="IPR029039">
    <property type="entry name" value="Flavoprotein-like_sf"/>
</dbReference>
<evidence type="ECO:0000313" key="5">
    <source>
        <dbReference type="Proteomes" id="UP000193467"/>
    </source>
</evidence>
<evidence type="ECO:0000313" key="4">
    <source>
        <dbReference type="EMBL" id="ORY81815.1"/>
    </source>
</evidence>
<dbReference type="GO" id="GO:0010181">
    <property type="term" value="F:FMN binding"/>
    <property type="evidence" value="ECO:0007669"/>
    <property type="project" value="InterPro"/>
</dbReference>
<dbReference type="NCBIfam" id="TIGR01755">
    <property type="entry name" value="flav_wrbA"/>
    <property type="match status" value="1"/>
</dbReference>
<dbReference type="FunCoup" id="A0A1Y2FG64">
    <property type="interactions" value="125"/>
</dbReference>
<dbReference type="Gene3D" id="3.40.50.360">
    <property type="match status" value="1"/>
</dbReference>
<proteinExistence type="inferred from homology"/>
<dbReference type="SUPFAM" id="SSF52218">
    <property type="entry name" value="Flavoproteins"/>
    <property type="match status" value="1"/>
</dbReference>
<dbReference type="STRING" id="106004.A0A1Y2FG64"/>
<comment type="caution">
    <text evidence="4">The sequence shown here is derived from an EMBL/GenBank/DDBJ whole genome shotgun (WGS) entry which is preliminary data.</text>
</comment>
<protein>
    <submittedName>
        <fullName evidence="4">Flavo protein-like protein</fullName>
    </submittedName>
</protein>
<keyword evidence="5" id="KW-1185">Reference proteome</keyword>
<evidence type="ECO:0000256" key="1">
    <source>
        <dbReference type="ARBA" id="ARBA00006961"/>
    </source>
</evidence>
<dbReference type="PANTHER" id="PTHR30546:SF23">
    <property type="entry name" value="FLAVOPROTEIN-LIKE PROTEIN YCP4-RELATED"/>
    <property type="match status" value="1"/>
</dbReference>
<organism evidence="4 5">
    <name type="scientific">Leucosporidium creatinivorum</name>
    <dbReference type="NCBI Taxonomy" id="106004"/>
    <lineage>
        <taxon>Eukaryota</taxon>
        <taxon>Fungi</taxon>
        <taxon>Dikarya</taxon>
        <taxon>Basidiomycota</taxon>
        <taxon>Pucciniomycotina</taxon>
        <taxon>Microbotryomycetes</taxon>
        <taxon>Leucosporidiales</taxon>
        <taxon>Leucosporidium</taxon>
    </lineage>
</organism>
<feature type="region of interest" description="Disordered" evidence="2">
    <location>
        <begin position="243"/>
        <end position="292"/>
    </location>
</feature>
<dbReference type="OrthoDB" id="504689at2759"/>
<dbReference type="InParanoid" id="A0A1Y2FG64"/>
<feature type="domain" description="Flavodoxin-like" evidence="3">
    <location>
        <begin position="6"/>
        <end position="192"/>
    </location>
</feature>
<sequence>MVAAKIAVIYSSTYGHVRTLAEAIAEASKATGAQVDLYQFPEILSDEVLAKMHAAPKADYPIIKPDDLKNYDGFLFGIPTRYGRAVGAASAFFDATGGLWATGGLVGKFAGIFTSSASQHGGQETTALTTLPFLAHHGISYVPIGFAASQLTDNTEIVGGSAYGAAAIAGGDGSRGLTEKELAIAAYQGKSFAEFVSTFVAGKSALAAAKETSAPAAANAVPASAAATSEAAPYELNDKDAAPATTETAPTTGALTGAAPTTTTSAPAAETEKATPAASTPAPKASQPKKKGGFFGCCGKAEHYDS</sequence>
<name>A0A1Y2FG64_9BASI</name>
<dbReference type="NCBIfam" id="NF002999">
    <property type="entry name" value="PRK03767.1"/>
    <property type="match status" value="1"/>
</dbReference>
<reference evidence="4 5" key="1">
    <citation type="submission" date="2016-07" db="EMBL/GenBank/DDBJ databases">
        <title>Pervasive Adenine N6-methylation of Active Genes in Fungi.</title>
        <authorList>
            <consortium name="DOE Joint Genome Institute"/>
            <person name="Mondo S.J."/>
            <person name="Dannebaum R.O."/>
            <person name="Kuo R.C."/>
            <person name="Labutti K."/>
            <person name="Haridas S."/>
            <person name="Kuo A."/>
            <person name="Salamov A."/>
            <person name="Ahrendt S.R."/>
            <person name="Lipzen A."/>
            <person name="Sullivan W."/>
            <person name="Andreopoulos W.B."/>
            <person name="Clum A."/>
            <person name="Lindquist E."/>
            <person name="Daum C."/>
            <person name="Ramamoorthy G.K."/>
            <person name="Gryganskyi A."/>
            <person name="Culley D."/>
            <person name="Magnuson J.K."/>
            <person name="James T.Y."/>
            <person name="O'Malley M.A."/>
            <person name="Stajich J.E."/>
            <person name="Spatafora J.W."/>
            <person name="Visel A."/>
            <person name="Grigoriev I.V."/>
        </authorList>
    </citation>
    <scope>NUCLEOTIDE SEQUENCE [LARGE SCALE GENOMIC DNA]</scope>
    <source>
        <strain evidence="4 5">62-1032</strain>
    </source>
</reference>
<dbReference type="GO" id="GO:0016020">
    <property type="term" value="C:membrane"/>
    <property type="evidence" value="ECO:0007669"/>
    <property type="project" value="TreeGrafter"/>
</dbReference>
<gene>
    <name evidence="4" type="ORF">BCR35DRAFT_303976</name>
</gene>
<accession>A0A1Y2FG64</accession>
<dbReference type="Pfam" id="PF03358">
    <property type="entry name" value="FMN_red"/>
    <property type="match status" value="1"/>
</dbReference>
<evidence type="ECO:0000256" key="2">
    <source>
        <dbReference type="SAM" id="MobiDB-lite"/>
    </source>
</evidence>
<evidence type="ECO:0000259" key="3">
    <source>
        <dbReference type="PROSITE" id="PS50902"/>
    </source>
</evidence>
<comment type="similarity">
    <text evidence="1">Belongs to the WrbA family.</text>
</comment>
<dbReference type="InterPro" id="IPR005025">
    <property type="entry name" value="FMN_Rdtase-like_dom"/>
</dbReference>